<accession>A0A6J4NYE3</accession>
<proteinExistence type="predicted"/>
<keyword evidence="2" id="KW-1133">Transmembrane helix</keyword>
<sequence length="192" mass="20079">MAEARRTFAPVVLLGLAAAVLSAVAGARPWLRIESVASRSEAVASTLEADGGEAPLAAALALVLLACWGVVLVTRGRVRRLVTWLALASALGVLATTITSRFTLPDQFRDALERLGVTGVALTWTGWYWAAVVGAVLSVVASGLGARLVGTWPEMGSRYDAPAAREARPTADDADESQALWKAIDEGRDPTG</sequence>
<protein>
    <submittedName>
        <fullName evidence="3">Tryptophan-associated membrane protein</fullName>
    </submittedName>
</protein>
<dbReference type="InterPro" id="IPR019051">
    <property type="entry name" value="Trp_biosyn_TM_oprn/chp"/>
</dbReference>
<feature type="transmembrane region" description="Helical" evidence="2">
    <location>
        <begin position="127"/>
        <end position="149"/>
    </location>
</feature>
<evidence type="ECO:0000256" key="1">
    <source>
        <dbReference type="SAM" id="MobiDB-lite"/>
    </source>
</evidence>
<dbReference type="RefSeq" id="WP_295659328.1">
    <property type="nucleotide sequence ID" value="NZ_CADCUP010000147.1"/>
</dbReference>
<evidence type="ECO:0000256" key="2">
    <source>
        <dbReference type="SAM" id="Phobius"/>
    </source>
</evidence>
<feature type="transmembrane region" description="Helical" evidence="2">
    <location>
        <begin position="54"/>
        <end position="74"/>
    </location>
</feature>
<feature type="transmembrane region" description="Helical" evidence="2">
    <location>
        <begin position="81"/>
        <end position="104"/>
    </location>
</feature>
<dbReference type="EMBL" id="CADCUP010000147">
    <property type="protein sequence ID" value="CAA9401002.1"/>
    <property type="molecule type" value="Genomic_DNA"/>
</dbReference>
<keyword evidence="2" id="KW-0472">Membrane</keyword>
<evidence type="ECO:0000313" key="3">
    <source>
        <dbReference type="EMBL" id="CAA9401002.1"/>
    </source>
</evidence>
<organism evidence="3">
    <name type="scientific">uncultured Nocardioides sp</name>
    <dbReference type="NCBI Taxonomy" id="198441"/>
    <lineage>
        <taxon>Bacteria</taxon>
        <taxon>Bacillati</taxon>
        <taxon>Actinomycetota</taxon>
        <taxon>Actinomycetes</taxon>
        <taxon>Propionibacteriales</taxon>
        <taxon>Nocardioidaceae</taxon>
        <taxon>Nocardioides</taxon>
        <taxon>environmental samples</taxon>
    </lineage>
</organism>
<feature type="compositionally biased region" description="Basic and acidic residues" evidence="1">
    <location>
        <begin position="183"/>
        <end position="192"/>
    </location>
</feature>
<feature type="region of interest" description="Disordered" evidence="1">
    <location>
        <begin position="161"/>
        <end position="192"/>
    </location>
</feature>
<name>A0A6J4NYE3_9ACTN</name>
<gene>
    <name evidence="3" type="ORF">AVDCRST_MAG06-2184</name>
</gene>
<keyword evidence="2" id="KW-0812">Transmembrane</keyword>
<reference evidence="3" key="1">
    <citation type="submission" date="2020-02" db="EMBL/GenBank/DDBJ databases">
        <authorList>
            <person name="Meier V. D."/>
        </authorList>
    </citation>
    <scope>NUCLEOTIDE SEQUENCE</scope>
    <source>
        <strain evidence="3">AVDCRST_MAG06</strain>
    </source>
</reference>
<dbReference type="AlphaFoldDB" id="A0A6J4NYE3"/>
<dbReference type="Pfam" id="PF09534">
    <property type="entry name" value="Trp_oprn_chp"/>
    <property type="match status" value="1"/>
</dbReference>